<dbReference type="InterPro" id="IPR013497">
    <property type="entry name" value="Topo_IA_cen"/>
</dbReference>
<dbReference type="SMART" id="SM00437">
    <property type="entry name" value="TOP1Ac"/>
    <property type="match status" value="1"/>
</dbReference>
<dbReference type="GO" id="GO:0046872">
    <property type="term" value="F:metal ion binding"/>
    <property type="evidence" value="ECO:0007669"/>
    <property type="project" value="UniProtKB-KW"/>
</dbReference>
<dbReference type="EC" id="5.6.2.1" evidence="8"/>
<feature type="site" description="Interaction with DNA" evidence="8">
    <location>
        <position position="147"/>
    </location>
</feature>
<feature type="region of interest" description="Disordered" evidence="9">
    <location>
        <begin position="249"/>
        <end position="270"/>
    </location>
</feature>
<comment type="catalytic activity">
    <reaction evidence="1 8">
        <text>ATP-independent breakage of single-stranded DNA, followed by passage and rejoining.</text>
        <dbReference type="EC" id="5.6.2.1"/>
    </reaction>
</comment>
<evidence type="ECO:0000256" key="1">
    <source>
        <dbReference type="ARBA" id="ARBA00000213"/>
    </source>
</evidence>
<feature type="site" description="Interaction with DNA" evidence="8">
    <location>
        <position position="143"/>
    </location>
</feature>
<dbReference type="InterPro" id="IPR003601">
    <property type="entry name" value="Topo_IA_2"/>
</dbReference>
<keyword evidence="4" id="KW-0460">Magnesium</keyword>
<dbReference type="PANTHER" id="PTHR42785:SF1">
    <property type="entry name" value="DNA TOPOISOMERASE"/>
    <property type="match status" value="1"/>
</dbReference>
<feature type="domain" description="Toprim" evidence="10">
    <location>
        <begin position="3"/>
        <end position="119"/>
    </location>
</feature>
<evidence type="ECO:0000256" key="8">
    <source>
        <dbReference type="HAMAP-Rule" id="MF_00952"/>
    </source>
</evidence>
<feature type="compositionally biased region" description="Basic residues" evidence="9">
    <location>
        <begin position="787"/>
        <end position="823"/>
    </location>
</feature>
<evidence type="ECO:0000256" key="6">
    <source>
        <dbReference type="ARBA" id="ARBA00023125"/>
    </source>
</evidence>
<comment type="subunit">
    <text evidence="8">Monomer.</text>
</comment>
<keyword evidence="5 8" id="KW-0799">Topoisomerase</keyword>
<dbReference type="AlphaFoldDB" id="A0A0R0CJR3"/>
<dbReference type="InterPro" id="IPR023406">
    <property type="entry name" value="Topo_IA_AS"/>
</dbReference>
<evidence type="ECO:0000259" key="11">
    <source>
        <dbReference type="PROSITE" id="PS52039"/>
    </source>
</evidence>
<dbReference type="InterPro" id="IPR023405">
    <property type="entry name" value="Topo_IA_core_domain"/>
</dbReference>
<dbReference type="Proteomes" id="UP000051863">
    <property type="component" value="Unassembled WGS sequence"/>
</dbReference>
<name>A0A0R0CJR3_9GAMM</name>
<dbReference type="SMART" id="SM00436">
    <property type="entry name" value="TOP1Bc"/>
    <property type="match status" value="1"/>
</dbReference>
<feature type="site" description="Interaction with DNA" evidence="8">
    <location>
        <position position="144"/>
    </location>
</feature>
<feature type="domain" description="Topo IA-type catalytic" evidence="11">
    <location>
        <begin position="133"/>
        <end position="573"/>
    </location>
</feature>
<comment type="caution">
    <text evidence="12">The sequence shown here is derived from an EMBL/GenBank/DDBJ whole genome shotgun (WGS) entry which is preliminary data.</text>
</comment>
<dbReference type="InterPro" id="IPR006171">
    <property type="entry name" value="TOPRIM_dom"/>
</dbReference>
<dbReference type="NCBIfam" id="TIGR01051">
    <property type="entry name" value="topA_bact"/>
    <property type="match status" value="1"/>
</dbReference>
<dbReference type="GO" id="GO:0003677">
    <property type="term" value="F:DNA binding"/>
    <property type="evidence" value="ECO:0007669"/>
    <property type="project" value="UniProtKB-KW"/>
</dbReference>
<evidence type="ECO:0000256" key="4">
    <source>
        <dbReference type="ARBA" id="ARBA00022842"/>
    </source>
</evidence>
<protein>
    <recommendedName>
        <fullName evidence="8">DNA topoisomerase 1</fullName>
        <ecNumber evidence="8">5.6.2.1</ecNumber>
    </recommendedName>
    <alternativeName>
        <fullName evidence="8">DNA topoisomerase I</fullName>
    </alternativeName>
</protein>
<accession>A0A0R0CJR3</accession>
<evidence type="ECO:0000256" key="9">
    <source>
        <dbReference type="SAM" id="MobiDB-lite"/>
    </source>
</evidence>
<evidence type="ECO:0000259" key="10">
    <source>
        <dbReference type="PROSITE" id="PS50880"/>
    </source>
</evidence>
<dbReference type="InterPro" id="IPR013826">
    <property type="entry name" value="Topo_IA_cen_sub3"/>
</dbReference>
<feature type="compositionally biased region" description="Basic residues" evidence="9">
    <location>
        <begin position="763"/>
        <end position="777"/>
    </location>
</feature>
<dbReference type="EMBL" id="LDJJ01000051">
    <property type="protein sequence ID" value="KRG65841.1"/>
    <property type="molecule type" value="Genomic_DNA"/>
</dbReference>
<dbReference type="PROSITE" id="PS00396">
    <property type="entry name" value="TOPO_IA_1"/>
    <property type="match status" value="1"/>
</dbReference>
<keyword evidence="6 8" id="KW-0238">DNA-binding</keyword>
<feature type="site" description="Interaction with DNA" evidence="8">
    <location>
        <position position="33"/>
    </location>
</feature>
<feature type="site" description="Interaction with DNA" evidence="8">
    <location>
        <position position="310"/>
    </location>
</feature>
<dbReference type="InterPro" id="IPR013825">
    <property type="entry name" value="Topo_IA_cen_sub2"/>
</dbReference>
<dbReference type="PATRIC" id="fig|405446.3.peg.2723"/>
<dbReference type="PANTHER" id="PTHR42785">
    <property type="entry name" value="DNA TOPOISOMERASE, TYPE IA, CORE"/>
    <property type="match status" value="1"/>
</dbReference>
<dbReference type="CDD" id="cd03363">
    <property type="entry name" value="TOPRIM_TopoIA_TopoI"/>
    <property type="match status" value="1"/>
</dbReference>
<comment type="function">
    <text evidence="8">Releases the supercoiling and torsional tension of DNA, which is introduced during the DNA replication and transcription, by transiently cleaving and rejoining one strand of the DNA duplex. Introduces a single-strand break via transesterification at a target site in duplex DNA. The scissile phosphodiester is attacked by the catalytic tyrosine of the enzyme, resulting in the formation of a DNA-(5'-phosphotyrosyl)-enzyme intermediate and the expulsion of a 3'-OH DNA strand. The free DNA strand then undergoes passage around the unbroken strand, thus removing DNA supercoils. Finally, in the religation step, the DNA 3'-OH attacks the covalent intermediate to expel the active-site tyrosine and restore the DNA phosphodiester backbone.</text>
</comment>
<dbReference type="GO" id="GO:0006265">
    <property type="term" value="P:DNA topological change"/>
    <property type="evidence" value="ECO:0007669"/>
    <property type="project" value="UniProtKB-UniRule"/>
</dbReference>
<feature type="region of interest" description="Interaction with DNA" evidence="8">
    <location>
        <begin position="167"/>
        <end position="172"/>
    </location>
</feature>
<sequence>MPKHLLIVESPAKAKTINKYLGKDYTVLASYGHVRDLVPKEGAVDPENGFAMRYDLIEKNEKHVEAIAKAAKGADDILLATDPDREGEAISWHIAEILKERGLSDGKPMQRVVFTEITPRAIKEAIAQPREIAADLVDAQQARRALDYLVGFNLSPVLWRKVQRGLSAGRVQSPALRMIVEREEEIEAFISREYWSIEAACAHPSQHFNARLIKLDGQKFEQFTVTDGDTAEAARLRIQQAAQGALHVTDVASKERKRRPAAPFTTSTLQQEASRKLGFTTRKTMQVAQKLYEGVNIGDEGTVGLISYMRTDSVSLSQDALAEIRDVIARDYGISSLPDKPNTYTTKSKNAQEAHEAVRPTSALRTPAQVGKYLTDDERKLYELIWKRAVACQMIPATLNTVSVDLSAGSEHVFRASGTTVVVPGFLAVYEEGKDNKSAEDEDEGRKLPLMKPGDRVPLDRIVADQHFTQPPPRFTEAALVKALEEYGIGRPSTYASIIQTLLFRKYTEMEGRSFKPTDVGRAVSKFLSSHFTQYVDYDFTAKLEDELDAVSRGEEEWIPLMERFWGPFKELVDNKSESLDRTDAGSARVLGPDPVSGKDVTARIGRFGPMVQIGTVDDEEKPKFASLQPGQSIYSISLDEALKLFDMPRKLGADANGEEVTVGIGRFGPFAKRGSTYASLTKEDDPYKIDLARAIFLIEEKEEIARNRIIKEFEGSDIQVLNGRFGPYISDGKMNGKIPKDREPASLTLAEVEQLMADTGKPVRKGFGKKAAKKTTVKKEAAPKKAAAKKAPAKKAATKKAATKKTAAKKATKKAVAKKAVKKSAADDAPPF</sequence>
<dbReference type="NCBIfam" id="NF006451">
    <property type="entry name" value="PRK08780.1"/>
    <property type="match status" value="1"/>
</dbReference>
<dbReference type="CDD" id="cd00186">
    <property type="entry name" value="TOP1Ac"/>
    <property type="match status" value="1"/>
</dbReference>
<dbReference type="GO" id="GO:0003917">
    <property type="term" value="F:DNA topoisomerase type I (single strand cut, ATP-independent) activity"/>
    <property type="evidence" value="ECO:0007669"/>
    <property type="project" value="UniProtKB-UniRule"/>
</dbReference>
<dbReference type="Pfam" id="PF01751">
    <property type="entry name" value="Toprim"/>
    <property type="match status" value="1"/>
</dbReference>
<feature type="region of interest" description="Disordered" evidence="9">
    <location>
        <begin position="763"/>
        <end position="833"/>
    </location>
</feature>
<dbReference type="PROSITE" id="PS52039">
    <property type="entry name" value="TOPO_IA_2"/>
    <property type="match status" value="1"/>
</dbReference>
<feature type="active site" description="O-(5'-phospho-DNA)-tyrosine intermediate" evidence="8">
    <location>
        <position position="308"/>
    </location>
</feature>
<dbReference type="InterPro" id="IPR003602">
    <property type="entry name" value="Topo_IA_DNA-bd_dom"/>
</dbReference>
<dbReference type="Gene3D" id="3.40.50.140">
    <property type="match status" value="1"/>
</dbReference>
<gene>
    <name evidence="8" type="primary">topA</name>
    <name evidence="12" type="ORF">ABB27_14870</name>
</gene>
<dbReference type="PROSITE" id="PS50880">
    <property type="entry name" value="TOPRIM"/>
    <property type="match status" value="1"/>
</dbReference>
<dbReference type="InterPro" id="IPR005733">
    <property type="entry name" value="TopoI_bac-type"/>
</dbReference>
<dbReference type="PRINTS" id="PR00417">
    <property type="entry name" value="PRTPISMRASEI"/>
</dbReference>
<evidence type="ECO:0000256" key="3">
    <source>
        <dbReference type="ARBA" id="ARBA00022723"/>
    </source>
</evidence>
<dbReference type="InterPro" id="IPR025589">
    <property type="entry name" value="Toprim_C_rpt"/>
</dbReference>
<dbReference type="Pfam" id="PF01131">
    <property type="entry name" value="Topoisom_bac"/>
    <property type="match status" value="1"/>
</dbReference>
<dbReference type="Gene3D" id="1.10.290.10">
    <property type="entry name" value="Topoisomerase I, domain 4"/>
    <property type="match status" value="1"/>
</dbReference>
<dbReference type="SUPFAM" id="SSF56712">
    <property type="entry name" value="Prokaryotic type I DNA topoisomerase"/>
    <property type="match status" value="1"/>
</dbReference>
<organism evidence="12 13">
    <name type="scientific">Stenotrophomonas terrae</name>
    <dbReference type="NCBI Taxonomy" id="405446"/>
    <lineage>
        <taxon>Bacteria</taxon>
        <taxon>Pseudomonadati</taxon>
        <taxon>Pseudomonadota</taxon>
        <taxon>Gammaproteobacteria</taxon>
        <taxon>Lysobacterales</taxon>
        <taxon>Lysobacteraceae</taxon>
        <taxon>Stenotrophomonas</taxon>
    </lineage>
</organism>
<feature type="site" description="Interaction with DNA" evidence="8">
    <location>
        <position position="505"/>
    </location>
</feature>
<dbReference type="HAMAP" id="MF_00952">
    <property type="entry name" value="Topoisom_1_prok"/>
    <property type="match status" value="1"/>
</dbReference>
<dbReference type="RefSeq" id="WP_057629556.1">
    <property type="nucleotide sequence ID" value="NZ_LDJJ01000051.1"/>
</dbReference>
<comment type="caution">
    <text evidence="8">Lacks conserved residue(s) required for the propagation of feature annotation.</text>
</comment>
<evidence type="ECO:0000313" key="12">
    <source>
        <dbReference type="EMBL" id="KRG65841.1"/>
    </source>
</evidence>
<dbReference type="InterPro" id="IPR000380">
    <property type="entry name" value="Topo_IA"/>
</dbReference>
<comment type="similarity">
    <text evidence="2 8">Belongs to the type IA topoisomerase family.</text>
</comment>
<dbReference type="InterPro" id="IPR013824">
    <property type="entry name" value="Topo_IA_cen_sub1"/>
</dbReference>
<dbReference type="InterPro" id="IPR028612">
    <property type="entry name" value="Topoisom_1_IA"/>
</dbReference>
<dbReference type="Gene3D" id="1.10.460.10">
    <property type="entry name" value="Topoisomerase I, domain 2"/>
    <property type="match status" value="1"/>
</dbReference>
<proteinExistence type="inferred from homology"/>
<dbReference type="OrthoDB" id="9804262at2"/>
<dbReference type="Pfam" id="PF13368">
    <property type="entry name" value="Toprim_C_rpt"/>
    <property type="match status" value="2"/>
</dbReference>
<evidence type="ECO:0000256" key="5">
    <source>
        <dbReference type="ARBA" id="ARBA00023029"/>
    </source>
</evidence>
<keyword evidence="13" id="KW-1185">Reference proteome</keyword>
<feature type="site" description="Interaction with DNA" evidence="8">
    <location>
        <position position="159"/>
    </location>
</feature>
<dbReference type="InterPro" id="IPR034149">
    <property type="entry name" value="TOPRIM_TopoI"/>
</dbReference>
<dbReference type="SMART" id="SM00493">
    <property type="entry name" value="TOPRIM"/>
    <property type="match status" value="1"/>
</dbReference>
<reference evidence="12 13" key="1">
    <citation type="submission" date="2015-05" db="EMBL/GenBank/DDBJ databases">
        <title>Genome sequencing and analysis of members of genus Stenotrophomonas.</title>
        <authorList>
            <person name="Patil P.P."/>
            <person name="Midha S."/>
            <person name="Patil P.B."/>
        </authorList>
    </citation>
    <scope>NUCLEOTIDE SEQUENCE [LARGE SCALE GENOMIC DNA]</scope>
    <source>
        <strain evidence="12 13">DSM 18941</strain>
    </source>
</reference>
<keyword evidence="3" id="KW-0479">Metal-binding</keyword>
<evidence type="ECO:0000313" key="13">
    <source>
        <dbReference type="Proteomes" id="UP000051863"/>
    </source>
</evidence>
<evidence type="ECO:0000256" key="7">
    <source>
        <dbReference type="ARBA" id="ARBA00023235"/>
    </source>
</evidence>
<evidence type="ECO:0000256" key="2">
    <source>
        <dbReference type="ARBA" id="ARBA00009446"/>
    </source>
</evidence>
<dbReference type="Gene3D" id="2.70.20.10">
    <property type="entry name" value="Topoisomerase I, domain 3"/>
    <property type="match status" value="1"/>
</dbReference>
<keyword evidence="7 8" id="KW-0413">Isomerase</keyword>